<evidence type="ECO:0000313" key="2">
    <source>
        <dbReference type="Proteomes" id="UP000736583"/>
    </source>
</evidence>
<sequence length="71" mass="8286">MNLCCEDVGLELQALLEEKEVTVISHVEDVPIVWDKKTLQFILTQILVNAVKYSNKEILNFIWLKTSFDYL</sequence>
<accession>A0ABS6F189</accession>
<proteinExistence type="predicted"/>
<comment type="caution">
    <text evidence="1">The sequence shown here is derived from an EMBL/GenBank/DDBJ whole genome shotgun (WGS) entry which is preliminary data.</text>
</comment>
<dbReference type="EMBL" id="JAHLQL010000001">
    <property type="protein sequence ID" value="MBU5591680.1"/>
    <property type="molecule type" value="Genomic_DNA"/>
</dbReference>
<protein>
    <recommendedName>
        <fullName evidence="3">Histidine kinase</fullName>
    </recommendedName>
</protein>
<evidence type="ECO:0000313" key="1">
    <source>
        <dbReference type="EMBL" id="MBU5591680.1"/>
    </source>
</evidence>
<dbReference type="Proteomes" id="UP000736583">
    <property type="component" value="Unassembled WGS sequence"/>
</dbReference>
<reference evidence="1 2" key="1">
    <citation type="submission" date="2021-06" db="EMBL/GenBank/DDBJ databases">
        <authorList>
            <person name="Sun Q."/>
            <person name="Li D."/>
        </authorList>
    </citation>
    <scope>NUCLEOTIDE SEQUENCE [LARGE SCALE GENOMIC DNA]</scope>
    <source>
        <strain evidence="1 2">MSJ-4</strain>
    </source>
</reference>
<gene>
    <name evidence="1" type="ORF">KQI89_07865</name>
</gene>
<keyword evidence="2" id="KW-1185">Reference proteome</keyword>
<organism evidence="1 2">
    <name type="scientific">Clostridium simiarum</name>
    <dbReference type="NCBI Taxonomy" id="2841506"/>
    <lineage>
        <taxon>Bacteria</taxon>
        <taxon>Bacillati</taxon>
        <taxon>Bacillota</taxon>
        <taxon>Clostridia</taxon>
        <taxon>Eubacteriales</taxon>
        <taxon>Clostridiaceae</taxon>
        <taxon>Clostridium</taxon>
    </lineage>
</organism>
<dbReference type="RefSeq" id="WP_216456613.1">
    <property type="nucleotide sequence ID" value="NZ_JAHLQL010000001.1"/>
</dbReference>
<name>A0ABS6F189_9CLOT</name>
<evidence type="ECO:0008006" key="3">
    <source>
        <dbReference type="Google" id="ProtNLM"/>
    </source>
</evidence>